<dbReference type="Gene3D" id="3.60.60.10">
    <property type="entry name" value="Penicillin V Acylase, Chain A"/>
    <property type="match status" value="1"/>
</dbReference>
<evidence type="ECO:0000313" key="1">
    <source>
        <dbReference type="EMBL" id="GAG00984.1"/>
    </source>
</evidence>
<dbReference type="EMBL" id="BARS01027772">
    <property type="protein sequence ID" value="GAG00984.1"/>
    <property type="molecule type" value="Genomic_DNA"/>
</dbReference>
<sequence>LEAMMRFASDHEQNYSLLSDYEYEVPETGLVDDSTICCHLWNSGWYLRKLRLKKAVEAMLEGETLYSFILQPKQRTVWFCQGKPCRSRYVRHEFGEALEKSRGKKPVKQRLLRGKTRSLAVSMLRLAERAIPV</sequence>
<organism evidence="1">
    <name type="scientific">marine sediment metagenome</name>
    <dbReference type="NCBI Taxonomy" id="412755"/>
    <lineage>
        <taxon>unclassified sequences</taxon>
        <taxon>metagenomes</taxon>
        <taxon>ecological metagenomes</taxon>
    </lineage>
</organism>
<protein>
    <submittedName>
        <fullName evidence="1">Uncharacterized protein</fullName>
    </submittedName>
</protein>
<proteinExistence type="predicted"/>
<feature type="non-terminal residue" evidence="1">
    <location>
        <position position="1"/>
    </location>
</feature>
<reference evidence="1" key="1">
    <citation type="journal article" date="2014" name="Front. Microbiol.">
        <title>High frequency of phylogenetically diverse reductive dehalogenase-homologous genes in deep subseafloor sedimentary metagenomes.</title>
        <authorList>
            <person name="Kawai M."/>
            <person name="Futagami T."/>
            <person name="Toyoda A."/>
            <person name="Takaki Y."/>
            <person name="Nishi S."/>
            <person name="Hori S."/>
            <person name="Arai W."/>
            <person name="Tsubouchi T."/>
            <person name="Morono Y."/>
            <person name="Uchiyama I."/>
            <person name="Ito T."/>
            <person name="Fujiyama A."/>
            <person name="Inagaki F."/>
            <person name="Takami H."/>
        </authorList>
    </citation>
    <scope>NUCLEOTIDE SEQUENCE</scope>
    <source>
        <strain evidence="1">Expedition CK06-06</strain>
    </source>
</reference>
<dbReference type="AlphaFoldDB" id="X0U5G8"/>
<gene>
    <name evidence="1" type="ORF">S01H1_43592</name>
</gene>
<name>X0U5G8_9ZZZZ</name>
<accession>X0U5G8</accession>
<comment type="caution">
    <text evidence="1">The sequence shown here is derived from an EMBL/GenBank/DDBJ whole genome shotgun (WGS) entry which is preliminary data.</text>
</comment>